<evidence type="ECO:0000256" key="1">
    <source>
        <dbReference type="SAM" id="MobiDB-lite"/>
    </source>
</evidence>
<dbReference type="Proteomes" id="UP001054902">
    <property type="component" value="Unassembled WGS sequence"/>
</dbReference>
<proteinExistence type="predicted"/>
<name>A0AAD3CYS1_9STRA</name>
<evidence type="ECO:0000313" key="5">
    <source>
        <dbReference type="Proteomes" id="UP001054902"/>
    </source>
</evidence>
<gene>
    <name evidence="4" type="ORF">CTEN210_09951</name>
</gene>
<organism evidence="4 5">
    <name type="scientific">Chaetoceros tenuissimus</name>
    <dbReference type="NCBI Taxonomy" id="426638"/>
    <lineage>
        <taxon>Eukaryota</taxon>
        <taxon>Sar</taxon>
        <taxon>Stramenopiles</taxon>
        <taxon>Ochrophyta</taxon>
        <taxon>Bacillariophyta</taxon>
        <taxon>Coscinodiscophyceae</taxon>
        <taxon>Chaetocerotophycidae</taxon>
        <taxon>Chaetocerotales</taxon>
        <taxon>Chaetocerotaceae</taxon>
        <taxon>Chaetoceros</taxon>
    </lineage>
</organism>
<feature type="compositionally biased region" description="Acidic residues" evidence="1">
    <location>
        <begin position="373"/>
        <end position="465"/>
    </location>
</feature>
<feature type="domain" description="DUF1996" evidence="3">
    <location>
        <begin position="52"/>
        <end position="276"/>
    </location>
</feature>
<reference evidence="4 5" key="1">
    <citation type="journal article" date="2021" name="Sci. Rep.">
        <title>The genome of the diatom Chaetoceros tenuissimus carries an ancient integrated fragment of an extant virus.</title>
        <authorList>
            <person name="Hongo Y."/>
            <person name="Kimura K."/>
            <person name="Takaki Y."/>
            <person name="Yoshida Y."/>
            <person name="Baba S."/>
            <person name="Kobayashi G."/>
            <person name="Nagasaki K."/>
            <person name="Hano T."/>
            <person name="Tomaru Y."/>
        </authorList>
    </citation>
    <scope>NUCLEOTIDE SEQUENCE [LARGE SCALE GENOMIC DNA]</scope>
    <source>
        <strain evidence="4 5">NIES-3715</strain>
    </source>
</reference>
<protein>
    <recommendedName>
        <fullName evidence="3">DUF1996 domain-containing protein</fullName>
    </recommendedName>
</protein>
<dbReference type="EMBL" id="BLLK01000047">
    <property type="protein sequence ID" value="GFH53475.1"/>
    <property type="molecule type" value="Genomic_DNA"/>
</dbReference>
<dbReference type="InterPro" id="IPR018535">
    <property type="entry name" value="DUF1996"/>
</dbReference>
<comment type="caution">
    <text evidence="4">The sequence shown here is derived from an EMBL/GenBank/DDBJ whole genome shotgun (WGS) entry which is preliminary data.</text>
</comment>
<feature type="chain" id="PRO_5042293227" description="DUF1996 domain-containing protein" evidence="2">
    <location>
        <begin position="27"/>
        <end position="568"/>
    </location>
</feature>
<dbReference type="AlphaFoldDB" id="A0AAD3CYS1"/>
<sequence>MKVTNFTAALNLGLISAFWFAPASVAQIEEGTGNMVKMCLFYGSPSGHARTDPIITETDLSDHVHTFYGPLNFHPKTSNDDLRNTSSNLSTSPFVENQSLYWHPSIYEKTRDASPTYTRVSNLETSPYYRWDNSVADTKAFPKDFRMIAYSDQANANQGGESGGNFFTECCNIVNGEEDCTSTFGKVEFPKQNCGFLGMAMSMPTCANGDSDSPDHKSHVAYTLNGEVAGPCPTSHPLRLPQVQLFIRIGNYRGAEVDYVLADERDVFHVDFMNGWQERDGVSVLQNIIDNCPIEDQGNPSYNPPCTCDQFLTQNTAATGAMCDSDVRTLIADEATDIVSQLPRKSSSNTSMIPKSWPDDPSLSCTPTVPENPNEEEEEEEPEDEEPCEGEDCEEEEEPEDEEPEDEEPCEGEDCEEEEEPEDEEPCEGEDCEEEEEPEDEEPCEGEDCEEEEDEPDVGPEEDEVPQPTSCLDSDRKFLFNAKNKQCKWVGKNANVRCAKTADDGQSISSLCPLACATITSCAPSDNSSSFLHPKNGSVKTCAWANSAKKCKRFWVVANCPVSCAPYI</sequence>
<evidence type="ECO:0000256" key="2">
    <source>
        <dbReference type="SAM" id="SignalP"/>
    </source>
</evidence>
<feature type="region of interest" description="Disordered" evidence="1">
    <location>
        <begin position="341"/>
        <end position="472"/>
    </location>
</feature>
<dbReference type="Pfam" id="PF09362">
    <property type="entry name" value="DUF1996"/>
    <property type="match status" value="1"/>
</dbReference>
<evidence type="ECO:0000313" key="4">
    <source>
        <dbReference type="EMBL" id="GFH53475.1"/>
    </source>
</evidence>
<accession>A0AAD3CYS1</accession>
<feature type="compositionally biased region" description="Polar residues" evidence="1">
    <location>
        <begin position="343"/>
        <end position="353"/>
    </location>
</feature>
<feature type="signal peptide" evidence="2">
    <location>
        <begin position="1"/>
        <end position="26"/>
    </location>
</feature>
<evidence type="ECO:0000259" key="3">
    <source>
        <dbReference type="Pfam" id="PF09362"/>
    </source>
</evidence>
<dbReference type="PANTHER" id="PTHR43662:SF3">
    <property type="entry name" value="DOMAIN PROTEIN, PUTATIVE (AFU_ORTHOLOGUE AFUA_6G11970)-RELATED"/>
    <property type="match status" value="1"/>
</dbReference>
<keyword evidence="2" id="KW-0732">Signal</keyword>
<keyword evidence="5" id="KW-1185">Reference proteome</keyword>
<dbReference type="PANTHER" id="PTHR43662">
    <property type="match status" value="1"/>
</dbReference>